<feature type="transmembrane region" description="Helical" evidence="25">
    <location>
        <begin position="9"/>
        <end position="27"/>
    </location>
</feature>
<dbReference type="SUPFAM" id="SSF103473">
    <property type="entry name" value="MFS general substrate transporter"/>
    <property type="match status" value="1"/>
</dbReference>
<dbReference type="RefSeq" id="WP_028374108.1">
    <property type="nucleotide sequence ID" value="NZ_CAAAJD010000043.1"/>
</dbReference>
<evidence type="ECO:0000259" key="26">
    <source>
        <dbReference type="PROSITE" id="PS50850"/>
    </source>
</evidence>
<reference evidence="27 28" key="1">
    <citation type="submission" date="2015-11" db="EMBL/GenBank/DDBJ databases">
        <title>Genomic analysis of 38 Legionella species identifies large and diverse effector repertoires.</title>
        <authorList>
            <person name="Burstein D."/>
            <person name="Amaro F."/>
            <person name="Zusman T."/>
            <person name="Lifshitz Z."/>
            <person name="Cohen O."/>
            <person name="Gilbert J.A."/>
            <person name="Pupko T."/>
            <person name="Shuman H.A."/>
            <person name="Segal G."/>
        </authorList>
    </citation>
    <scope>NUCLEOTIDE SEQUENCE [LARGE SCALE GENOMIC DNA]</scope>
    <source>
        <strain evidence="27 28">ATCC 49751</strain>
    </source>
</reference>
<evidence type="ECO:0000313" key="27">
    <source>
        <dbReference type="EMBL" id="KTD22991.1"/>
    </source>
</evidence>
<feature type="transmembrane region" description="Helical" evidence="25">
    <location>
        <begin position="83"/>
        <end position="102"/>
    </location>
</feature>
<evidence type="ECO:0000256" key="11">
    <source>
        <dbReference type="ARBA" id="ARBA00044884"/>
    </source>
</evidence>
<evidence type="ECO:0000256" key="12">
    <source>
        <dbReference type="ARBA" id="ARBA00044891"/>
    </source>
</evidence>
<gene>
    <name evidence="27" type="primary">smlA</name>
    <name evidence="27" type="ORF">Llan_0952</name>
</gene>
<feature type="transmembrane region" description="Helical" evidence="25">
    <location>
        <begin position="212"/>
        <end position="230"/>
    </location>
</feature>
<evidence type="ECO:0000256" key="24">
    <source>
        <dbReference type="ARBA" id="ARBA00046376"/>
    </source>
</evidence>
<evidence type="ECO:0000256" key="7">
    <source>
        <dbReference type="ARBA" id="ARBA00023228"/>
    </source>
</evidence>
<dbReference type="PANTHER" id="PTHR23512:SF3">
    <property type="entry name" value="MAJOR FACILITATOR SUPERFAMILY DOMAIN-CONTAINING PROTEIN 1"/>
    <property type="match status" value="1"/>
</dbReference>
<sequence>MNKSITRTAAWGIWVIASLFYAYQYILRVMPNIMLDNFIQQFHIDTAVFGQFSGVYYIGYSLMHLPIGIMLDRFGPRKVMTTCILLTVLGLLPIIFAEHWVYPLVGRVLIGVGSSAAILGTFKIIRMGFKEQYFTRMLSFSVTIGLIGAIYGGGPVSYLCTIWDYKVVVEILAFFGISLAVITYFIVPDIQKANHRTTIVADIKQVITNRQILVLCFLAGLMVGPLEGFADVWGSAFIMQVYGFDKGLASYLPSMIFIGMCFGAPVLSYVAEKTGNYLGVIIGAGLFMMLIFMALISHALTATTMTFGFIIVGVCSAYQILAIYKASTYVPEHVAGITTAVANMIIMSFGYAFHTIIGLIINSFGGTKVSGAFIYGLGIIPVTLGFAVIGFFGLFYQERFRVAQA</sequence>
<comment type="subunit">
    <text evidence="24">Homodimer. Interacts with lysosomal protein GLMP (via lumenal domain); the interaction starts while both proteins are still in the endoplasmic reticulum and is required for stabilization of MFSD1 in lysosomes but has no direct effect on its targeting to lysosomes or transporter activity.</text>
</comment>
<feature type="transmembrane region" description="Helical" evidence="25">
    <location>
        <begin position="250"/>
        <end position="270"/>
    </location>
</feature>
<comment type="catalytic activity">
    <reaction evidence="16">
        <text>L-lysyl-L-lysine(out) = L-lysyl-L-lysine(in)</text>
        <dbReference type="Rhea" id="RHEA:79403"/>
        <dbReference type="ChEBI" id="CHEBI:229956"/>
    </reaction>
</comment>
<organism evidence="27 28">
    <name type="scientific">Legionella lansingensis</name>
    <dbReference type="NCBI Taxonomy" id="45067"/>
    <lineage>
        <taxon>Bacteria</taxon>
        <taxon>Pseudomonadati</taxon>
        <taxon>Pseudomonadota</taxon>
        <taxon>Gammaproteobacteria</taxon>
        <taxon>Legionellales</taxon>
        <taxon>Legionellaceae</taxon>
        <taxon>Legionella</taxon>
    </lineage>
</organism>
<evidence type="ECO:0000256" key="9">
    <source>
        <dbReference type="ARBA" id="ARBA00044878"/>
    </source>
</evidence>
<feature type="transmembrane region" description="Helical" evidence="25">
    <location>
        <begin position="47"/>
        <end position="71"/>
    </location>
</feature>
<comment type="catalytic activity">
    <reaction evidence="20">
        <text>L-lysyl-glycine(out) = L-lysyl-glycine(in)</text>
        <dbReference type="Rhea" id="RHEA:79407"/>
        <dbReference type="ChEBI" id="CHEBI:191202"/>
    </reaction>
</comment>
<comment type="catalytic activity">
    <reaction evidence="17">
        <text>L-arginyl-glycine(out) = L-arginyl-glycine(in)</text>
        <dbReference type="Rhea" id="RHEA:79391"/>
        <dbReference type="ChEBI" id="CHEBI:229955"/>
    </reaction>
</comment>
<evidence type="ECO:0000256" key="20">
    <source>
        <dbReference type="ARBA" id="ARBA00044924"/>
    </source>
</evidence>
<evidence type="ECO:0000256" key="10">
    <source>
        <dbReference type="ARBA" id="ARBA00044881"/>
    </source>
</evidence>
<dbReference type="Pfam" id="PF07690">
    <property type="entry name" value="MFS_1"/>
    <property type="match status" value="1"/>
</dbReference>
<evidence type="ECO:0000256" key="13">
    <source>
        <dbReference type="ARBA" id="ARBA00044893"/>
    </source>
</evidence>
<feature type="transmembrane region" description="Helical" evidence="25">
    <location>
        <begin position="277"/>
        <end position="300"/>
    </location>
</feature>
<comment type="catalytic activity">
    <reaction evidence="13">
        <text>L-alpha-aminoacyl-L-lysine(out) = L-alpha-aminoacyl-L-lysine(in)</text>
        <dbReference type="Rhea" id="RHEA:79383"/>
        <dbReference type="ChEBI" id="CHEBI:229966"/>
    </reaction>
</comment>
<evidence type="ECO:0000256" key="3">
    <source>
        <dbReference type="ARBA" id="ARBA00022448"/>
    </source>
</evidence>
<evidence type="ECO:0000256" key="18">
    <source>
        <dbReference type="ARBA" id="ARBA00044912"/>
    </source>
</evidence>
<dbReference type="InterPro" id="IPR036259">
    <property type="entry name" value="MFS_trans_sf"/>
</dbReference>
<dbReference type="InterPro" id="IPR011701">
    <property type="entry name" value="MFS"/>
</dbReference>
<feature type="domain" description="Major facilitator superfamily (MFS) profile" evidence="26">
    <location>
        <begin position="10"/>
        <end position="401"/>
    </location>
</feature>
<evidence type="ECO:0000256" key="6">
    <source>
        <dbReference type="ARBA" id="ARBA00023136"/>
    </source>
</evidence>
<evidence type="ECO:0000256" key="15">
    <source>
        <dbReference type="ARBA" id="ARBA00044899"/>
    </source>
</evidence>
<comment type="similarity">
    <text evidence="2">Belongs to the major facilitator superfamily.</text>
</comment>
<feature type="transmembrane region" description="Helical" evidence="25">
    <location>
        <begin position="306"/>
        <end position="324"/>
    </location>
</feature>
<dbReference type="Proteomes" id="UP000054869">
    <property type="component" value="Unassembled WGS sequence"/>
</dbReference>
<dbReference type="PATRIC" id="fig|45067.4.peg.985"/>
<evidence type="ECO:0000256" key="4">
    <source>
        <dbReference type="ARBA" id="ARBA00022692"/>
    </source>
</evidence>
<dbReference type="GO" id="GO:0022857">
    <property type="term" value="F:transmembrane transporter activity"/>
    <property type="evidence" value="ECO:0007669"/>
    <property type="project" value="InterPro"/>
</dbReference>
<evidence type="ECO:0000256" key="16">
    <source>
        <dbReference type="ARBA" id="ARBA00044900"/>
    </source>
</evidence>
<comment type="caution">
    <text evidence="27">The sequence shown here is derived from an EMBL/GenBank/DDBJ whole genome shotgun (WGS) entry which is preliminary data.</text>
</comment>
<evidence type="ECO:0000256" key="25">
    <source>
        <dbReference type="SAM" id="Phobius"/>
    </source>
</evidence>
<dbReference type="InterPro" id="IPR052187">
    <property type="entry name" value="MFSD1"/>
</dbReference>
<comment type="catalytic activity">
    <reaction evidence="15">
        <text>L-arginyl-L-alpha-amino acid(out) = L-arginyl-L-alpha-amino acid(in)</text>
        <dbReference type="Rhea" id="RHEA:79371"/>
        <dbReference type="ChEBI" id="CHEBI:84315"/>
    </reaction>
</comment>
<keyword evidence="7" id="KW-0458">Lysosome</keyword>
<comment type="catalytic activity">
    <reaction evidence="19">
        <text>L-alanyl-L-lysine(out) = L-alanyl-L-lysine(in)</text>
        <dbReference type="Rhea" id="RHEA:79415"/>
        <dbReference type="ChEBI" id="CHEBI:192470"/>
    </reaction>
</comment>
<accession>A0A0W0VSI4</accession>
<evidence type="ECO:0000256" key="19">
    <source>
        <dbReference type="ARBA" id="ARBA00044919"/>
    </source>
</evidence>
<comment type="catalytic activity">
    <reaction evidence="12">
        <text>L-lysyl-L-alpha-amino acid(out) = L-lysyl-L-alpha-amino acid(in)</text>
        <dbReference type="Rhea" id="RHEA:79387"/>
        <dbReference type="ChEBI" id="CHEBI:229965"/>
    </reaction>
</comment>
<evidence type="ECO:0000256" key="17">
    <source>
        <dbReference type="ARBA" id="ARBA00044903"/>
    </source>
</evidence>
<evidence type="ECO:0000256" key="5">
    <source>
        <dbReference type="ARBA" id="ARBA00022989"/>
    </source>
</evidence>
<keyword evidence="4 25" id="KW-0812">Transmembrane</keyword>
<protein>
    <recommendedName>
        <fullName evidence="21">Lysosomal dipeptide transporter MFSD1</fullName>
    </recommendedName>
    <alternativeName>
        <fullName evidence="22">Major facilitator superfamily domain-containing protein 1</fullName>
    </alternativeName>
</protein>
<comment type="function">
    <text evidence="23">Lysosomal dipeptide uniporter that selectively exports lysine, arginine or histidine-containing dipeptides with a net positive charge from the lysosome lumen into the cytosol. Could play a role in a specific type of protein O-glycosylation indirectly regulating macrophages migration and tissue invasion. Also essential for liver homeostasis.</text>
</comment>
<dbReference type="eggNOG" id="COG2271">
    <property type="taxonomic scope" value="Bacteria"/>
</dbReference>
<evidence type="ECO:0000256" key="23">
    <source>
        <dbReference type="ARBA" id="ARBA00045709"/>
    </source>
</evidence>
<keyword evidence="6 25" id="KW-0472">Membrane</keyword>
<dbReference type="InterPro" id="IPR020846">
    <property type="entry name" value="MFS_dom"/>
</dbReference>
<evidence type="ECO:0000256" key="14">
    <source>
        <dbReference type="ARBA" id="ARBA00044898"/>
    </source>
</evidence>
<comment type="catalytic activity">
    <reaction evidence="10">
        <text>L-alpha-aminoacyl-L-arginine(out) = L-alpha-aminoacyl-L-arginine(in)</text>
        <dbReference type="Rhea" id="RHEA:79367"/>
        <dbReference type="ChEBI" id="CHEBI:229968"/>
    </reaction>
</comment>
<dbReference type="OrthoDB" id="5291895at2"/>
<feature type="transmembrane region" description="Helical" evidence="25">
    <location>
        <begin position="137"/>
        <end position="159"/>
    </location>
</feature>
<dbReference type="PANTHER" id="PTHR23512">
    <property type="entry name" value="MAJOR FACILITATOR SUPERFAMILY DOMAIN-CONTAINING PROTEIN 1"/>
    <property type="match status" value="1"/>
</dbReference>
<dbReference type="AlphaFoldDB" id="A0A0W0VSI4"/>
<evidence type="ECO:0000313" key="28">
    <source>
        <dbReference type="Proteomes" id="UP000054869"/>
    </source>
</evidence>
<feature type="transmembrane region" description="Helical" evidence="25">
    <location>
        <begin position="336"/>
        <end position="361"/>
    </location>
</feature>
<feature type="transmembrane region" description="Helical" evidence="25">
    <location>
        <begin position="373"/>
        <end position="396"/>
    </location>
</feature>
<evidence type="ECO:0000256" key="21">
    <source>
        <dbReference type="ARBA" id="ARBA00044985"/>
    </source>
</evidence>
<evidence type="ECO:0000256" key="22">
    <source>
        <dbReference type="ARBA" id="ARBA00045018"/>
    </source>
</evidence>
<feature type="transmembrane region" description="Helical" evidence="25">
    <location>
        <begin position="108"/>
        <end position="125"/>
    </location>
</feature>
<evidence type="ECO:0000256" key="1">
    <source>
        <dbReference type="ARBA" id="ARBA00004155"/>
    </source>
</evidence>
<comment type="catalytic activity">
    <reaction evidence="18">
        <text>L-histidyl-L-alpha-amino acid(out) = L-histidyl-L-alpha-amino acid(in)</text>
        <dbReference type="Rhea" id="RHEA:79379"/>
        <dbReference type="ChEBI" id="CHEBI:229964"/>
    </reaction>
</comment>
<evidence type="ECO:0000256" key="2">
    <source>
        <dbReference type="ARBA" id="ARBA00008335"/>
    </source>
</evidence>
<evidence type="ECO:0000256" key="8">
    <source>
        <dbReference type="ARBA" id="ARBA00044876"/>
    </source>
</evidence>
<comment type="catalytic activity">
    <reaction evidence="8">
        <text>L-lysyl-L-alanine(out) = L-lysyl-L-alanine(in)</text>
        <dbReference type="Rhea" id="RHEA:79399"/>
        <dbReference type="ChEBI" id="CHEBI:229954"/>
    </reaction>
</comment>
<keyword evidence="28" id="KW-1185">Reference proteome</keyword>
<name>A0A0W0VSI4_9GAMM</name>
<dbReference type="EMBL" id="LNYI01000018">
    <property type="protein sequence ID" value="KTD22991.1"/>
    <property type="molecule type" value="Genomic_DNA"/>
</dbReference>
<comment type="catalytic activity">
    <reaction evidence="9">
        <text>L-histidyl-glycine(out) = L-histidyl-glycine(in)</text>
        <dbReference type="Rhea" id="RHEA:79395"/>
        <dbReference type="ChEBI" id="CHEBI:229957"/>
    </reaction>
</comment>
<keyword evidence="3" id="KW-0813">Transport</keyword>
<feature type="transmembrane region" description="Helical" evidence="25">
    <location>
        <begin position="165"/>
        <end position="187"/>
    </location>
</feature>
<comment type="catalytic activity">
    <reaction evidence="14">
        <text>L-aspartyl-L-lysine(out) = L-aspartyl-L-lysine(in)</text>
        <dbReference type="Rhea" id="RHEA:79411"/>
        <dbReference type="ChEBI" id="CHEBI:229953"/>
    </reaction>
</comment>
<dbReference type="GO" id="GO:0005765">
    <property type="term" value="C:lysosomal membrane"/>
    <property type="evidence" value="ECO:0007669"/>
    <property type="project" value="UniProtKB-SubCell"/>
</dbReference>
<comment type="subcellular location">
    <subcellularLocation>
        <location evidence="1">Lysosome membrane</location>
        <topology evidence="1">Multi-pass membrane protein</topology>
    </subcellularLocation>
</comment>
<dbReference type="Gene3D" id="1.20.1250.20">
    <property type="entry name" value="MFS general substrate transporter like domains"/>
    <property type="match status" value="2"/>
</dbReference>
<keyword evidence="5 25" id="KW-1133">Transmembrane helix</keyword>
<dbReference type="PROSITE" id="PS50850">
    <property type="entry name" value="MFS"/>
    <property type="match status" value="1"/>
</dbReference>
<proteinExistence type="inferred from homology"/>
<comment type="catalytic activity">
    <reaction evidence="11">
        <text>L-alpha-aminoacyl-L-histidine(out) = L-alpha-aminoacyl-L-histidine(in)</text>
        <dbReference type="Rhea" id="RHEA:79375"/>
        <dbReference type="ChEBI" id="CHEBI:229967"/>
    </reaction>
</comment>